<feature type="compositionally biased region" description="Basic residues" evidence="1">
    <location>
        <begin position="129"/>
        <end position="139"/>
    </location>
</feature>
<evidence type="ECO:0000256" key="1">
    <source>
        <dbReference type="SAM" id="MobiDB-lite"/>
    </source>
</evidence>
<organism evidence="2 3">
    <name type="scientific">Rhizobium fredii</name>
    <name type="common">Sinorhizobium fredii</name>
    <dbReference type="NCBI Taxonomy" id="380"/>
    <lineage>
        <taxon>Bacteria</taxon>
        <taxon>Pseudomonadati</taxon>
        <taxon>Pseudomonadota</taxon>
        <taxon>Alphaproteobacteria</taxon>
        <taxon>Hyphomicrobiales</taxon>
        <taxon>Rhizobiaceae</taxon>
        <taxon>Sinorhizobium/Ensifer group</taxon>
        <taxon>Sinorhizobium</taxon>
    </lineage>
</organism>
<reference evidence="2 3" key="1">
    <citation type="submission" date="2017-10" db="EMBL/GenBank/DDBJ databases">
        <title>Analysis of the genome sequences of Rhizobium populations associated to common bean (phaseolus vulgaris).</title>
        <authorList>
            <person name="Bustos P."/>
            <person name="Santamaria R.I."/>
            <person name="Miranda-Sanchez F."/>
            <person name="Perez-Carrascal O."/>
            <person name="Juarez S."/>
            <person name="Lozano L."/>
            <person name="Martinez-Flores I."/>
            <person name="Vinuesa P."/>
            <person name="Martinez-Romero E."/>
            <person name="Cevallos M.A."/>
            <person name="Romero D."/>
            <person name="Davila G."/>
            <person name="Gonzalez V."/>
        </authorList>
    </citation>
    <scope>NUCLEOTIDE SEQUENCE [LARGE SCALE GENOMIC DNA]</scope>
    <source>
        <strain evidence="2 3">NXT3</strain>
        <plasmid evidence="3">Plasmid psfrenxt3c</plasmid>
    </source>
</reference>
<dbReference type="AlphaFoldDB" id="A0A2L0HDA0"/>
<dbReference type="Proteomes" id="UP000239340">
    <property type="component" value="Plasmid pSfreNXT3c"/>
</dbReference>
<evidence type="ECO:0000313" key="3">
    <source>
        <dbReference type="Proteomes" id="UP000239340"/>
    </source>
</evidence>
<dbReference type="EMBL" id="CP024310">
    <property type="protein sequence ID" value="AUX79471.1"/>
    <property type="molecule type" value="Genomic_DNA"/>
</dbReference>
<protein>
    <submittedName>
        <fullName evidence="2">Uncharacterized protein</fullName>
    </submittedName>
</protein>
<geneLocation type="plasmid" evidence="3">
    <name>psfrenxt3c</name>
</geneLocation>
<feature type="region of interest" description="Disordered" evidence="1">
    <location>
        <begin position="68"/>
        <end position="153"/>
    </location>
</feature>
<accession>A0A2L0HDA0</accession>
<proteinExistence type="predicted"/>
<keyword evidence="2" id="KW-0614">Plasmid</keyword>
<name>A0A2L0HDA0_RHIFR</name>
<gene>
    <name evidence="2" type="ORF">NXT3_PC00298</name>
</gene>
<dbReference type="RefSeq" id="WP_104840898.1">
    <property type="nucleotide sequence ID" value="NZ_CP024310.1"/>
</dbReference>
<sequence length="198" mass="21477">MKMPQRSFVVEFKSGRRRSTARPDSIWGDTDFKALAREVEQKAPHLFNSEEAPGEPSSRAAADAIDAVSASEHVGEKRVAREASVSSTGSGFELPIQPEAERQAVKAGGQGQGGNPLPPRALRSTARQSARRIPVRKKSAKDTKDDARAQSAAIEHPISLDELAALEAENKRLKSLLAEQLRVQNVQLKTMLARFSAA</sequence>
<evidence type="ECO:0000313" key="2">
    <source>
        <dbReference type="EMBL" id="AUX79471.1"/>
    </source>
</evidence>